<dbReference type="GO" id="GO:0046872">
    <property type="term" value="F:metal ion binding"/>
    <property type="evidence" value="ECO:0007669"/>
    <property type="project" value="UniProtKB-KW"/>
</dbReference>
<evidence type="ECO:0000256" key="2">
    <source>
        <dbReference type="ARBA" id="ARBA00022723"/>
    </source>
</evidence>
<dbReference type="EMBL" id="VORO01000017">
    <property type="protein sequence ID" value="TXD88065.1"/>
    <property type="molecule type" value="Genomic_DNA"/>
</dbReference>
<dbReference type="InterPro" id="IPR036909">
    <property type="entry name" value="Cyt_c-like_dom_sf"/>
</dbReference>
<keyword evidence="1 4" id="KW-0349">Heme</keyword>
<evidence type="ECO:0000256" key="1">
    <source>
        <dbReference type="ARBA" id="ARBA00022617"/>
    </source>
</evidence>
<evidence type="ECO:0000259" key="7">
    <source>
        <dbReference type="PROSITE" id="PS51007"/>
    </source>
</evidence>
<keyword evidence="9" id="KW-1185">Reference proteome</keyword>
<proteinExistence type="predicted"/>
<evidence type="ECO:0000256" key="4">
    <source>
        <dbReference type="PROSITE-ProRule" id="PRU00433"/>
    </source>
</evidence>
<keyword evidence="5" id="KW-0472">Membrane</keyword>
<feature type="domain" description="Cytochrome c" evidence="7">
    <location>
        <begin position="33"/>
        <end position="131"/>
    </location>
</feature>
<evidence type="ECO:0000256" key="6">
    <source>
        <dbReference type="SAM" id="SignalP"/>
    </source>
</evidence>
<dbReference type="OrthoDB" id="9782196at2"/>
<dbReference type="PANTHER" id="PTHR39425:SF1">
    <property type="entry name" value="CYTOCHROME C7-LIKE DOMAIN-CONTAINING PROTEIN"/>
    <property type="match status" value="1"/>
</dbReference>
<dbReference type="SUPFAM" id="SSF46626">
    <property type="entry name" value="Cytochrome c"/>
    <property type="match status" value="1"/>
</dbReference>
<gene>
    <name evidence="8" type="ORF">ESY86_14350</name>
</gene>
<keyword evidence="3 4" id="KW-0408">Iron</keyword>
<feature type="chain" id="PRO_5023027438" evidence="6">
    <location>
        <begin position="31"/>
        <end position="435"/>
    </location>
</feature>
<accession>A0A5C6ZFP5</accession>
<keyword evidence="5" id="KW-0812">Transmembrane</keyword>
<keyword evidence="6" id="KW-0732">Signal</keyword>
<name>A0A5C6ZFP5_9FLAO</name>
<sequence>MIQVIYRKLASKFLNLGLIILLTFSTSLYAQDGDPEKGKSLYNTNCAACHQLDRKMTGPALRNVASRLQEEQGLGRDWLYKWIRNSSGLIKSGDDYANQIYEEYNGVAMTAYPQFSDSDIDDILAYTAQPKEEKTADVDGEVATTGTTEGGGTSNRLILGALALLFALLAISLVLVRKTLNRFADAKGLTVEAAEKKKGFPIWKAFVQNQFLVLVSVIILLLTSAYFVYGFFMQIGIDQGYEPIQPIHYSHRIHAGENAIDCKYCHSSARVSKHSGIPSLNVCMNCHKSIYQVAEETQQMGIEEYGVDYNAEIQKLYKAVGWDEEDQSYTGETQPVKWIRIHNLPDFAYFNHSQHVAVGGIQCQECHGPVQEMEIMYQYSPLTMGWCINCHRETEVKTEGNEYYTKIHEELSKKYGVDKLTVAQMGGLECGKCHY</sequence>
<dbReference type="SUPFAM" id="SSF48695">
    <property type="entry name" value="Multiheme cytochromes"/>
    <property type="match status" value="1"/>
</dbReference>
<dbReference type="GO" id="GO:0009055">
    <property type="term" value="F:electron transfer activity"/>
    <property type="evidence" value="ECO:0007669"/>
    <property type="project" value="InterPro"/>
</dbReference>
<dbReference type="InterPro" id="IPR036280">
    <property type="entry name" value="Multihaem_cyt_sf"/>
</dbReference>
<dbReference type="InterPro" id="IPR009056">
    <property type="entry name" value="Cyt_c-like_dom"/>
</dbReference>
<evidence type="ECO:0000313" key="9">
    <source>
        <dbReference type="Proteomes" id="UP000321578"/>
    </source>
</evidence>
<dbReference type="RefSeq" id="WP_147087283.1">
    <property type="nucleotide sequence ID" value="NZ_VORM01000016.1"/>
</dbReference>
<dbReference type="Gene3D" id="1.10.760.10">
    <property type="entry name" value="Cytochrome c-like domain"/>
    <property type="match status" value="1"/>
</dbReference>
<feature type="transmembrane region" description="Helical" evidence="5">
    <location>
        <begin position="157"/>
        <end position="176"/>
    </location>
</feature>
<evidence type="ECO:0000313" key="8">
    <source>
        <dbReference type="EMBL" id="TXD88065.1"/>
    </source>
</evidence>
<keyword evidence="5" id="KW-1133">Transmembrane helix</keyword>
<dbReference type="GO" id="GO:0020037">
    <property type="term" value="F:heme binding"/>
    <property type="evidence" value="ECO:0007669"/>
    <property type="project" value="InterPro"/>
</dbReference>
<organism evidence="8 9">
    <name type="scientific">Subsaximicrobium wynnwilliamsii</name>
    <dbReference type="NCBI Taxonomy" id="291179"/>
    <lineage>
        <taxon>Bacteria</taxon>
        <taxon>Pseudomonadati</taxon>
        <taxon>Bacteroidota</taxon>
        <taxon>Flavobacteriia</taxon>
        <taxon>Flavobacteriales</taxon>
        <taxon>Flavobacteriaceae</taxon>
        <taxon>Subsaximicrobium</taxon>
    </lineage>
</organism>
<dbReference type="PANTHER" id="PTHR39425">
    <property type="entry name" value="LIPOPROTEIN CYTOCHROME C"/>
    <property type="match status" value="1"/>
</dbReference>
<comment type="caution">
    <text evidence="8">The sequence shown here is derived from an EMBL/GenBank/DDBJ whole genome shotgun (WGS) entry which is preliminary data.</text>
</comment>
<feature type="transmembrane region" description="Helical" evidence="5">
    <location>
        <begin position="211"/>
        <end position="232"/>
    </location>
</feature>
<protein>
    <submittedName>
        <fullName evidence="8">C-type cytochrome</fullName>
    </submittedName>
</protein>
<dbReference type="Proteomes" id="UP000321578">
    <property type="component" value="Unassembled WGS sequence"/>
</dbReference>
<dbReference type="Gene3D" id="3.90.10.10">
    <property type="entry name" value="Cytochrome C3"/>
    <property type="match status" value="2"/>
</dbReference>
<dbReference type="CDD" id="cd08168">
    <property type="entry name" value="Cytochrom_C3"/>
    <property type="match status" value="1"/>
</dbReference>
<dbReference type="PROSITE" id="PS51007">
    <property type="entry name" value="CYTC"/>
    <property type="match status" value="1"/>
</dbReference>
<reference evidence="8 9" key="1">
    <citation type="submission" date="2019-08" db="EMBL/GenBank/DDBJ databases">
        <title>Genomes of Subsaximicrobium wynnwilliamsii strains.</title>
        <authorList>
            <person name="Bowman J.P."/>
        </authorList>
    </citation>
    <scope>NUCLEOTIDE SEQUENCE [LARGE SCALE GENOMIC DNA]</scope>
    <source>
        <strain evidence="8 9">2-80-2</strain>
    </source>
</reference>
<dbReference type="Pfam" id="PF00034">
    <property type="entry name" value="Cytochrom_C"/>
    <property type="match status" value="1"/>
</dbReference>
<feature type="signal peptide" evidence="6">
    <location>
        <begin position="1"/>
        <end position="30"/>
    </location>
</feature>
<keyword evidence="2 4" id="KW-0479">Metal-binding</keyword>
<evidence type="ECO:0000256" key="3">
    <source>
        <dbReference type="ARBA" id="ARBA00023004"/>
    </source>
</evidence>
<dbReference type="AlphaFoldDB" id="A0A5C6ZFP5"/>
<evidence type="ECO:0000256" key="5">
    <source>
        <dbReference type="SAM" id="Phobius"/>
    </source>
</evidence>